<sequence>MANRELIDQIVGDWVGERTLEQVLDEAERAEVAVAPVYTMTDVVNDPHLRERNAIVDVDGVPMQNVIARLSETPGSIRFAARALGEDTEAVIAELND</sequence>
<organism evidence="2">
    <name type="scientific">freshwater metagenome</name>
    <dbReference type="NCBI Taxonomy" id="449393"/>
    <lineage>
        <taxon>unclassified sequences</taxon>
        <taxon>metagenomes</taxon>
        <taxon>ecological metagenomes</taxon>
    </lineage>
</organism>
<accession>A0A6J6X983</accession>
<reference evidence="2" key="1">
    <citation type="submission" date="2020-05" db="EMBL/GenBank/DDBJ databases">
        <authorList>
            <person name="Chiriac C."/>
            <person name="Salcher M."/>
            <person name="Ghai R."/>
            <person name="Kavagutti S V."/>
        </authorList>
    </citation>
    <scope>NUCLEOTIDE SEQUENCE</scope>
</reference>
<name>A0A6J6X983_9ZZZZ</name>
<dbReference type="EMBL" id="CAFAAD010000072">
    <property type="protein sequence ID" value="CAB4794010.1"/>
    <property type="molecule type" value="Genomic_DNA"/>
</dbReference>
<dbReference type="SUPFAM" id="SSF89796">
    <property type="entry name" value="CoA-transferase family III (CaiB/BaiF)"/>
    <property type="match status" value="1"/>
</dbReference>
<evidence type="ECO:0000256" key="1">
    <source>
        <dbReference type="ARBA" id="ARBA00022679"/>
    </source>
</evidence>
<gene>
    <name evidence="2" type="ORF">UFOPK2969_01047</name>
</gene>
<dbReference type="InterPro" id="IPR044855">
    <property type="entry name" value="CoA-Trfase_III_dom3_sf"/>
</dbReference>
<dbReference type="InterPro" id="IPR003673">
    <property type="entry name" value="CoA-Trfase_fam_III"/>
</dbReference>
<dbReference type="InterPro" id="IPR023606">
    <property type="entry name" value="CoA-Trfase_III_dom_1_sf"/>
</dbReference>
<dbReference type="Pfam" id="PF02515">
    <property type="entry name" value="CoA_transf_3"/>
    <property type="match status" value="1"/>
</dbReference>
<evidence type="ECO:0000313" key="2">
    <source>
        <dbReference type="EMBL" id="CAB4794010.1"/>
    </source>
</evidence>
<dbReference type="AlphaFoldDB" id="A0A6J6X983"/>
<protein>
    <submittedName>
        <fullName evidence="2">Unannotated protein</fullName>
    </submittedName>
</protein>
<dbReference type="PANTHER" id="PTHR48228:SF6">
    <property type="entry name" value="L-CARNITINE COA-TRANSFERASE"/>
    <property type="match status" value="1"/>
</dbReference>
<keyword evidence="1" id="KW-0808">Transferase</keyword>
<dbReference type="InterPro" id="IPR050509">
    <property type="entry name" value="CoA-transferase_III"/>
</dbReference>
<proteinExistence type="predicted"/>
<dbReference type="Gene3D" id="3.40.50.10540">
    <property type="entry name" value="Crotonobetainyl-coa:carnitine coa-transferase, domain 1"/>
    <property type="match status" value="1"/>
</dbReference>
<dbReference type="PANTHER" id="PTHR48228">
    <property type="entry name" value="SUCCINYL-COA--D-CITRAMALATE COA-TRANSFERASE"/>
    <property type="match status" value="1"/>
</dbReference>
<dbReference type="GO" id="GO:0016740">
    <property type="term" value="F:transferase activity"/>
    <property type="evidence" value="ECO:0007669"/>
    <property type="project" value="UniProtKB-KW"/>
</dbReference>
<dbReference type="Gene3D" id="3.30.1540.10">
    <property type="entry name" value="formyl-coa transferase, domain 3"/>
    <property type="match status" value="1"/>
</dbReference>